<dbReference type="CDD" id="cd02244">
    <property type="entry name" value="cupin_7S_vicilin-like_N"/>
    <property type="match status" value="1"/>
</dbReference>
<dbReference type="CDD" id="cd02245">
    <property type="entry name" value="cupin_7S_vicilin-like_C"/>
    <property type="match status" value="1"/>
</dbReference>
<evidence type="ECO:0000256" key="1">
    <source>
        <dbReference type="SAM" id="MobiDB-lite"/>
    </source>
</evidence>
<dbReference type="EMBL" id="CP136891">
    <property type="protein sequence ID" value="WOK99107.1"/>
    <property type="molecule type" value="Genomic_DNA"/>
</dbReference>
<dbReference type="Gene3D" id="2.60.120.10">
    <property type="entry name" value="Jelly Rolls"/>
    <property type="match status" value="2"/>
</dbReference>
<evidence type="ECO:0000313" key="4">
    <source>
        <dbReference type="EMBL" id="WOK99107.1"/>
    </source>
</evidence>
<dbReference type="Proteomes" id="UP001327560">
    <property type="component" value="Chromosome 2"/>
</dbReference>
<dbReference type="AlphaFoldDB" id="A0AAQ3K1T7"/>
<accession>A0AAQ3K1T7</accession>
<feature type="compositionally biased region" description="Basic and acidic residues" evidence="1">
    <location>
        <begin position="63"/>
        <end position="72"/>
    </location>
</feature>
<keyword evidence="2" id="KW-0732">Signal</keyword>
<keyword evidence="5" id="KW-1185">Reference proteome</keyword>
<gene>
    <name evidence="4" type="ORF">Cni_G07819</name>
</gene>
<dbReference type="SMART" id="SM00835">
    <property type="entry name" value="Cupin_1"/>
    <property type="match status" value="1"/>
</dbReference>
<evidence type="ECO:0000313" key="5">
    <source>
        <dbReference type="Proteomes" id="UP001327560"/>
    </source>
</evidence>
<name>A0AAQ3K1T7_9LILI</name>
<dbReference type="InterPro" id="IPR014710">
    <property type="entry name" value="RmlC-like_jellyroll"/>
</dbReference>
<evidence type="ECO:0000259" key="3">
    <source>
        <dbReference type="SMART" id="SM00835"/>
    </source>
</evidence>
<dbReference type="InterPro" id="IPR011051">
    <property type="entry name" value="RmlC_Cupin_sf"/>
</dbReference>
<dbReference type="Pfam" id="PF00190">
    <property type="entry name" value="Cupin_1"/>
    <property type="match status" value="2"/>
</dbReference>
<dbReference type="InterPro" id="IPR006045">
    <property type="entry name" value="Cupin_1"/>
</dbReference>
<reference evidence="4 5" key="1">
    <citation type="submission" date="2023-10" db="EMBL/GenBank/DDBJ databases">
        <title>Chromosome-scale genome assembly provides insights into flower coloration mechanisms of Canna indica.</title>
        <authorList>
            <person name="Li C."/>
        </authorList>
    </citation>
    <scope>NUCLEOTIDE SEQUENCE [LARGE SCALE GENOMIC DNA]</scope>
    <source>
        <tissue evidence="4">Flower</tissue>
    </source>
</reference>
<protein>
    <submittedName>
        <fullName evidence="4">Cupincin-like</fullName>
    </submittedName>
</protein>
<feature type="region of interest" description="Disordered" evidence="1">
    <location>
        <begin position="281"/>
        <end position="303"/>
    </location>
</feature>
<feature type="chain" id="PRO_5042966673" evidence="2">
    <location>
        <begin position="27"/>
        <end position="506"/>
    </location>
</feature>
<dbReference type="SUPFAM" id="SSF51182">
    <property type="entry name" value="RmlC-like cupins"/>
    <property type="match status" value="2"/>
</dbReference>
<organism evidence="4 5">
    <name type="scientific">Canna indica</name>
    <name type="common">Indian-shot</name>
    <dbReference type="NCBI Taxonomy" id="4628"/>
    <lineage>
        <taxon>Eukaryota</taxon>
        <taxon>Viridiplantae</taxon>
        <taxon>Streptophyta</taxon>
        <taxon>Embryophyta</taxon>
        <taxon>Tracheophyta</taxon>
        <taxon>Spermatophyta</taxon>
        <taxon>Magnoliopsida</taxon>
        <taxon>Liliopsida</taxon>
        <taxon>Zingiberales</taxon>
        <taxon>Cannaceae</taxon>
        <taxon>Canna</taxon>
    </lineage>
</organism>
<sequence length="506" mass="57533">MVKLLLPLLLLLLLVLLSSWTLFASASHHEKKRHCHSECKAHIPEGRQLKECIRRCLDHSNEREAAEREQRRRQGGGRRREHNPYYFGRRHYEQWAKTEHGRLEVLPSFAKRSELLLGVANHRLALLEAAPETFVMPSHWDAEQVIYVMEGHGIITMLHGENRESHNIRRGDLMRIPAGAIVYAINRARNEKLRIAMLLRPISTPGQIEEYFGAAGRHPQTFYTSFSNEVLEAAFNTPRHKLERLFEHQKRGQIIKINEEQVRAFSQSASHGSAGWPFAQSNEPYNLLSEKPPSHSNPHGELYEAGADDCEQLQDLNMGVSFANISQGSMMVPYYNSFSTEIVLVMQGKGYWEMASPQRKGEDEVRDDESEGQHHGREKEREPEAAQQPTRFETMRSHVSRGSAFVIPAGMPAAVVAAPNENLQVLRFVVRAGRNARYYLAGRNNVLSRMDDVAKQLAFDAPSAEEVHEVLDAQPHSVFVAGPKRREDGERRGKPSLESLFSFLGF</sequence>
<dbReference type="PANTHER" id="PTHR31189">
    <property type="entry name" value="OS03G0336100 PROTEIN-RELATED"/>
    <property type="match status" value="1"/>
</dbReference>
<feature type="compositionally biased region" description="Basic and acidic residues" evidence="1">
    <location>
        <begin position="371"/>
        <end position="384"/>
    </location>
</feature>
<dbReference type="InterPro" id="IPR050253">
    <property type="entry name" value="Seed_Storage-Functional"/>
</dbReference>
<proteinExistence type="predicted"/>
<feature type="region of interest" description="Disordered" evidence="1">
    <location>
        <begin position="63"/>
        <end position="82"/>
    </location>
</feature>
<feature type="region of interest" description="Disordered" evidence="1">
    <location>
        <begin position="355"/>
        <end position="397"/>
    </location>
</feature>
<dbReference type="PANTHER" id="PTHR31189:SF13">
    <property type="entry name" value="CUPINCIN"/>
    <property type="match status" value="1"/>
</dbReference>
<feature type="domain" description="Cupin type-1" evidence="3">
    <location>
        <begin position="285"/>
        <end position="467"/>
    </location>
</feature>
<feature type="signal peptide" evidence="2">
    <location>
        <begin position="1"/>
        <end position="26"/>
    </location>
</feature>
<evidence type="ECO:0000256" key="2">
    <source>
        <dbReference type="SAM" id="SignalP"/>
    </source>
</evidence>